<feature type="domain" description="ATP-dependent helicase C-terminal" evidence="2">
    <location>
        <begin position="201"/>
        <end position="382"/>
    </location>
</feature>
<dbReference type="GO" id="GO:0003678">
    <property type="term" value="F:DNA helicase activity"/>
    <property type="evidence" value="ECO:0007669"/>
    <property type="project" value="InterPro"/>
</dbReference>
<dbReference type="GO" id="GO:0005634">
    <property type="term" value="C:nucleus"/>
    <property type="evidence" value="ECO:0007669"/>
    <property type="project" value="TreeGrafter"/>
</dbReference>
<comment type="caution">
    <text evidence="3">The sequence shown here is derived from an EMBL/GenBank/DDBJ whole genome shotgun (WGS) entry which is preliminary data.</text>
</comment>
<dbReference type="GO" id="GO:0010569">
    <property type="term" value="P:regulation of double-strand break repair via homologous recombination"/>
    <property type="evidence" value="ECO:0007669"/>
    <property type="project" value="TreeGrafter"/>
</dbReference>
<dbReference type="EMBL" id="JBAMMX010000025">
    <property type="protein sequence ID" value="KAK6914908.1"/>
    <property type="molecule type" value="Genomic_DNA"/>
</dbReference>
<dbReference type="GO" id="GO:1904430">
    <property type="term" value="P:negative regulation of t-circle formation"/>
    <property type="evidence" value="ECO:0007669"/>
    <property type="project" value="TreeGrafter"/>
</dbReference>
<keyword evidence="3" id="KW-0067">ATP-binding</keyword>
<dbReference type="GO" id="GO:0003676">
    <property type="term" value="F:nucleic acid binding"/>
    <property type="evidence" value="ECO:0007669"/>
    <property type="project" value="InterPro"/>
</dbReference>
<dbReference type="GO" id="GO:0090657">
    <property type="term" value="P:telomeric loop disassembly"/>
    <property type="evidence" value="ECO:0007669"/>
    <property type="project" value="TreeGrafter"/>
</dbReference>
<protein>
    <submittedName>
        <fullName evidence="3">ATP-dependent helicase, C-terminal</fullName>
    </submittedName>
</protein>
<dbReference type="InterPro" id="IPR013020">
    <property type="entry name" value="Rad3/Chl1-like"/>
</dbReference>
<feature type="region of interest" description="Disordered" evidence="1">
    <location>
        <begin position="448"/>
        <end position="468"/>
    </location>
</feature>
<dbReference type="Proteomes" id="UP001370490">
    <property type="component" value="Unassembled WGS sequence"/>
</dbReference>
<dbReference type="CDD" id="cd13932">
    <property type="entry name" value="HN_RTEL1"/>
    <property type="match status" value="1"/>
</dbReference>
<dbReference type="PANTHER" id="PTHR11472:SF34">
    <property type="entry name" value="REGULATOR OF TELOMERE ELONGATION HELICASE 1"/>
    <property type="match status" value="1"/>
</dbReference>
<keyword evidence="3" id="KW-0347">Helicase</keyword>
<dbReference type="FunFam" id="3.40.50.300:FF:000135">
    <property type="entry name" value="DNA repair helicase RAD3, putative"/>
    <property type="match status" value="1"/>
</dbReference>
<evidence type="ECO:0000259" key="2">
    <source>
        <dbReference type="SMART" id="SM00491"/>
    </source>
</evidence>
<dbReference type="InterPro" id="IPR049909">
    <property type="entry name" value="Rtel1_HHD"/>
</dbReference>
<accession>A0AAN8URX8</accession>
<dbReference type="GO" id="GO:0005524">
    <property type="term" value="F:ATP binding"/>
    <property type="evidence" value="ECO:0007669"/>
    <property type="project" value="InterPro"/>
</dbReference>
<dbReference type="AlphaFoldDB" id="A0AAN8URX8"/>
<dbReference type="NCBIfam" id="TIGR00604">
    <property type="entry name" value="rad3"/>
    <property type="match status" value="1"/>
</dbReference>
<dbReference type="GO" id="GO:0016818">
    <property type="term" value="F:hydrolase activity, acting on acid anhydrides, in phosphorus-containing anhydrides"/>
    <property type="evidence" value="ECO:0007669"/>
    <property type="project" value="InterPro"/>
</dbReference>
<gene>
    <name evidence="3" type="ORF">RJ641_020025</name>
</gene>
<proteinExistence type="predicted"/>
<keyword evidence="3" id="KW-0547">Nucleotide-binding</keyword>
<dbReference type="PANTHER" id="PTHR11472">
    <property type="entry name" value="DNA REPAIR DEAD HELICASE RAD3/XP-D SUBFAMILY MEMBER"/>
    <property type="match status" value="1"/>
</dbReference>
<sequence>MPDLLKLKTLSLLKEVSSVITVQKLAIEQMILAKEGVKPQTVPHEAHAIIDDLKDVQQAVRQRLLETTTKYKEAADCQQLFDGAGMTCRTMSWWCFNPGIAMEEFSRLNVGSIILTSGTLSPMDSFAQELKLEFPVRLENPHVISSNQLWAGVVTSGPSGHSFNSSYWNRDSMEYKQELGNAIVNLARIVPDGLLVFFPSYYVLDKCIGCWKDMSQTNSTNSPTIWERICRHKQPVIEPRQSSLFASSIDDYMTKLMDASTSGAVYFAVFRGKVSEGLDFADHAGRAVVVTGIPFATKTDPKVKTGRGMRVLRHERENVQVRLKREYLDQQAQLQSKGCKFLTGEEWYTQQALRAVNQAVGRVIRHRHDYGAILFFDERFANLNRQAQISRWIQPHLKCYTKFGEVVFTLTRFFRDGVHGSDMPKMIQTEFSALNSCSVPKEVKHKKTVLDDAPSSSDSLHLTHGKKLEGNPSEALERSYLENFLSSQMPTLDQHDSFKSLSRVLEVKRADSSSPLAEIIPANRSFLTPYKQKNQALTLNCSSDALCNKRKLLILERDTNKPQNCEMIDLTINPSNNVYLNNYEMALPCSSKRPRKLTEELDAMCHSNGSRENLYVIEKSETCCNSVTINLSQPEKLSMNINAPDMRVSSAAACEKVDIQEMASVSVNQTENGILSSPVPCKDEETRGSAFLIQVQEKLSAAEYKSFVGFMKALKTKAMTTGHVLQSIVELFSGPERHPLLRRFRDYIPAKYRYLYEQHIKAHSEAAGTKAG</sequence>
<dbReference type="Gene3D" id="1.20.1160.20">
    <property type="match status" value="1"/>
</dbReference>
<evidence type="ECO:0000256" key="1">
    <source>
        <dbReference type="SAM" id="MobiDB-lite"/>
    </source>
</evidence>
<dbReference type="Gene3D" id="3.40.50.300">
    <property type="entry name" value="P-loop containing nucleotide triphosphate hydrolases"/>
    <property type="match status" value="1"/>
</dbReference>
<dbReference type="SMART" id="SM00491">
    <property type="entry name" value="HELICc2"/>
    <property type="match status" value="1"/>
</dbReference>
<keyword evidence="4" id="KW-1185">Reference proteome</keyword>
<dbReference type="GO" id="GO:0070182">
    <property type="term" value="F:DNA polymerase binding"/>
    <property type="evidence" value="ECO:0007669"/>
    <property type="project" value="TreeGrafter"/>
</dbReference>
<dbReference type="CDD" id="cd18788">
    <property type="entry name" value="SF2_C_XPD"/>
    <property type="match status" value="1"/>
</dbReference>
<evidence type="ECO:0000313" key="4">
    <source>
        <dbReference type="Proteomes" id="UP001370490"/>
    </source>
</evidence>
<dbReference type="Pfam" id="PF23116">
    <property type="entry name" value="HHD_RTEL1"/>
    <property type="match status" value="1"/>
</dbReference>
<evidence type="ECO:0000313" key="3">
    <source>
        <dbReference type="EMBL" id="KAK6914908.1"/>
    </source>
</evidence>
<keyword evidence="3" id="KW-0378">Hydrolase</keyword>
<dbReference type="Pfam" id="PF13307">
    <property type="entry name" value="Helicase_C_2"/>
    <property type="match status" value="1"/>
</dbReference>
<reference evidence="3 4" key="1">
    <citation type="submission" date="2023-12" db="EMBL/GenBank/DDBJ databases">
        <title>A high-quality genome assembly for Dillenia turbinata (Dilleniales).</title>
        <authorList>
            <person name="Chanderbali A."/>
        </authorList>
    </citation>
    <scope>NUCLEOTIDE SEQUENCE [LARGE SCALE GENOMIC DNA]</scope>
    <source>
        <strain evidence="3">LSX21</strain>
        <tissue evidence="3">Leaf</tissue>
    </source>
</reference>
<name>A0AAN8URX8_9MAGN</name>
<organism evidence="3 4">
    <name type="scientific">Dillenia turbinata</name>
    <dbReference type="NCBI Taxonomy" id="194707"/>
    <lineage>
        <taxon>Eukaryota</taxon>
        <taxon>Viridiplantae</taxon>
        <taxon>Streptophyta</taxon>
        <taxon>Embryophyta</taxon>
        <taxon>Tracheophyta</taxon>
        <taxon>Spermatophyta</taxon>
        <taxon>Magnoliopsida</taxon>
        <taxon>eudicotyledons</taxon>
        <taxon>Gunneridae</taxon>
        <taxon>Pentapetalae</taxon>
        <taxon>Dilleniales</taxon>
        <taxon>Dilleniaceae</taxon>
        <taxon>Dillenia</taxon>
    </lineage>
</organism>
<dbReference type="GO" id="GO:0045910">
    <property type="term" value="P:negative regulation of DNA recombination"/>
    <property type="evidence" value="ECO:0007669"/>
    <property type="project" value="TreeGrafter"/>
</dbReference>
<dbReference type="InterPro" id="IPR045028">
    <property type="entry name" value="DinG/Rad3-like"/>
</dbReference>
<dbReference type="InterPro" id="IPR027417">
    <property type="entry name" value="P-loop_NTPase"/>
</dbReference>
<dbReference type="InterPro" id="IPR006555">
    <property type="entry name" value="ATP-dep_Helicase_C"/>
</dbReference>